<evidence type="ECO:0008006" key="3">
    <source>
        <dbReference type="Google" id="ProtNLM"/>
    </source>
</evidence>
<sequence length="412" mass="47269">MEPISGTSVWQNAAIENLPAELRHAILHALDYKSLRAMAQASPVFHQQYLQGRRLLLSGCLQRTLGTATVDACAVYRSNPECFTDERTRESVTQFLEPYRNRLSLTTYSISDEGLADKEVEALFAFHLTVIEPLVQSFVNWALGNFARETEAPPPPQPLSRTEEARIVRAMYRFQLCCNLFHDRRHQWISVQLDALDMLELVFSLFEPWEVEQVVCVYAFVQDRFDRIFSAIHGDVSREHPRFADVPRGSTPIDSFDFDNDYERTTWLGGTVLSGLGRLHSVLFKMRDHEHLVSTMQKTITGGELFDDALWDVSQSTLRREQPSERDLKEEAREPLPFVGDVVPDIQGSSCPPLAWTLVWKGTYSNRYGDYLGDKMRRWGYVMWDAARLEVGKGEALIWTQWGAETDPREMP</sequence>
<dbReference type="Proteomes" id="UP001303889">
    <property type="component" value="Unassembled WGS sequence"/>
</dbReference>
<comment type="caution">
    <text evidence="1">The sequence shown here is derived from an EMBL/GenBank/DDBJ whole genome shotgun (WGS) entry which is preliminary data.</text>
</comment>
<dbReference type="EMBL" id="MU855807">
    <property type="protein sequence ID" value="KAK3899285.1"/>
    <property type="molecule type" value="Genomic_DNA"/>
</dbReference>
<proteinExistence type="predicted"/>
<protein>
    <recommendedName>
        <fullName evidence="3">F-box domain-containing protein</fullName>
    </recommendedName>
</protein>
<organism evidence="1 2">
    <name type="scientific">Staphylotrichum tortipilum</name>
    <dbReference type="NCBI Taxonomy" id="2831512"/>
    <lineage>
        <taxon>Eukaryota</taxon>
        <taxon>Fungi</taxon>
        <taxon>Dikarya</taxon>
        <taxon>Ascomycota</taxon>
        <taxon>Pezizomycotina</taxon>
        <taxon>Sordariomycetes</taxon>
        <taxon>Sordariomycetidae</taxon>
        <taxon>Sordariales</taxon>
        <taxon>Chaetomiaceae</taxon>
        <taxon>Staphylotrichum</taxon>
    </lineage>
</organism>
<keyword evidence="2" id="KW-1185">Reference proteome</keyword>
<reference evidence="1" key="2">
    <citation type="submission" date="2023-05" db="EMBL/GenBank/DDBJ databases">
        <authorList>
            <consortium name="Lawrence Berkeley National Laboratory"/>
            <person name="Steindorff A."/>
            <person name="Hensen N."/>
            <person name="Bonometti L."/>
            <person name="Westerberg I."/>
            <person name="Brannstrom I.O."/>
            <person name="Guillou S."/>
            <person name="Cros-Aarteil S."/>
            <person name="Calhoun S."/>
            <person name="Haridas S."/>
            <person name="Kuo A."/>
            <person name="Mondo S."/>
            <person name="Pangilinan J."/>
            <person name="Riley R."/>
            <person name="Labutti K."/>
            <person name="Andreopoulos B."/>
            <person name="Lipzen A."/>
            <person name="Chen C."/>
            <person name="Yanf M."/>
            <person name="Daum C."/>
            <person name="Ng V."/>
            <person name="Clum A."/>
            <person name="Ohm R."/>
            <person name="Martin F."/>
            <person name="Silar P."/>
            <person name="Natvig D."/>
            <person name="Lalanne C."/>
            <person name="Gautier V."/>
            <person name="Ament-Velasquez S.L."/>
            <person name="Kruys A."/>
            <person name="Hutchinson M.I."/>
            <person name="Powell A.J."/>
            <person name="Barry K."/>
            <person name="Miller A.N."/>
            <person name="Grigoriev I.V."/>
            <person name="Debuchy R."/>
            <person name="Gladieux P."/>
            <person name="Thoren M.H."/>
            <person name="Johannesson H."/>
        </authorList>
    </citation>
    <scope>NUCLEOTIDE SEQUENCE</scope>
    <source>
        <strain evidence="1">CBS 103.79</strain>
    </source>
</reference>
<evidence type="ECO:0000313" key="2">
    <source>
        <dbReference type="Proteomes" id="UP001303889"/>
    </source>
</evidence>
<dbReference type="AlphaFoldDB" id="A0AAN6RQJ2"/>
<name>A0AAN6RQJ2_9PEZI</name>
<accession>A0AAN6RQJ2</accession>
<evidence type="ECO:0000313" key="1">
    <source>
        <dbReference type="EMBL" id="KAK3899285.1"/>
    </source>
</evidence>
<gene>
    <name evidence="1" type="ORF">C8A05DRAFT_46603</name>
</gene>
<reference evidence="1" key="1">
    <citation type="journal article" date="2023" name="Mol. Phylogenet. Evol.">
        <title>Genome-scale phylogeny and comparative genomics of the fungal order Sordariales.</title>
        <authorList>
            <person name="Hensen N."/>
            <person name="Bonometti L."/>
            <person name="Westerberg I."/>
            <person name="Brannstrom I.O."/>
            <person name="Guillou S."/>
            <person name="Cros-Aarteil S."/>
            <person name="Calhoun S."/>
            <person name="Haridas S."/>
            <person name="Kuo A."/>
            <person name="Mondo S."/>
            <person name="Pangilinan J."/>
            <person name="Riley R."/>
            <person name="LaButti K."/>
            <person name="Andreopoulos B."/>
            <person name="Lipzen A."/>
            <person name="Chen C."/>
            <person name="Yan M."/>
            <person name="Daum C."/>
            <person name="Ng V."/>
            <person name="Clum A."/>
            <person name="Steindorff A."/>
            <person name="Ohm R.A."/>
            <person name="Martin F."/>
            <person name="Silar P."/>
            <person name="Natvig D.O."/>
            <person name="Lalanne C."/>
            <person name="Gautier V."/>
            <person name="Ament-Velasquez S.L."/>
            <person name="Kruys A."/>
            <person name="Hutchinson M.I."/>
            <person name="Powell A.J."/>
            <person name="Barry K."/>
            <person name="Miller A.N."/>
            <person name="Grigoriev I.V."/>
            <person name="Debuchy R."/>
            <person name="Gladieux P."/>
            <person name="Hiltunen Thoren M."/>
            <person name="Johannesson H."/>
        </authorList>
    </citation>
    <scope>NUCLEOTIDE SEQUENCE</scope>
    <source>
        <strain evidence="1">CBS 103.79</strain>
    </source>
</reference>